<keyword evidence="2" id="KW-1185">Reference proteome</keyword>
<gene>
    <name evidence="1" type="ORF">TWF730_003591</name>
</gene>
<evidence type="ECO:0000313" key="2">
    <source>
        <dbReference type="Proteomes" id="UP001373714"/>
    </source>
</evidence>
<protein>
    <submittedName>
        <fullName evidence="1">Uncharacterized protein</fullName>
    </submittedName>
</protein>
<organism evidence="1 2">
    <name type="scientific">Orbilia blumenaviensis</name>
    <dbReference type="NCBI Taxonomy" id="1796055"/>
    <lineage>
        <taxon>Eukaryota</taxon>
        <taxon>Fungi</taxon>
        <taxon>Dikarya</taxon>
        <taxon>Ascomycota</taxon>
        <taxon>Pezizomycotina</taxon>
        <taxon>Orbiliomycetes</taxon>
        <taxon>Orbiliales</taxon>
        <taxon>Orbiliaceae</taxon>
        <taxon>Orbilia</taxon>
    </lineage>
</organism>
<dbReference type="AlphaFoldDB" id="A0AAV9U4X0"/>
<dbReference type="EMBL" id="JAVHNS010000015">
    <property type="protein sequence ID" value="KAK6334376.1"/>
    <property type="molecule type" value="Genomic_DNA"/>
</dbReference>
<sequence>MKDCYRATKLAENPKYEAAKIGRDIDYKSTLSRPFKNLAHHVAALCTTSPEIEADQLPKFYRAMHRTDILPPYLRIGQAIHTIPESRSNAQKNRTSGDQTAVCKADGYILLIWGKDNSPAKVFGPASSSIVTIKIPKMGKPLELLKFCLRQDTPPRKRNDIFIPVYDPNFIARTITNNCTESVTQVASFMQQPDSTGLKTPLSYEDTRIREPGPSQGTIEWQKYHSLCGVLFY</sequence>
<comment type="caution">
    <text evidence="1">The sequence shown here is derived from an EMBL/GenBank/DDBJ whole genome shotgun (WGS) entry which is preliminary data.</text>
</comment>
<evidence type="ECO:0000313" key="1">
    <source>
        <dbReference type="EMBL" id="KAK6334376.1"/>
    </source>
</evidence>
<accession>A0AAV9U4X0</accession>
<name>A0AAV9U4X0_9PEZI</name>
<dbReference type="Proteomes" id="UP001373714">
    <property type="component" value="Unassembled WGS sequence"/>
</dbReference>
<proteinExistence type="predicted"/>
<reference evidence="1 2" key="1">
    <citation type="submission" date="2019-10" db="EMBL/GenBank/DDBJ databases">
        <authorList>
            <person name="Palmer J.M."/>
        </authorList>
    </citation>
    <scope>NUCLEOTIDE SEQUENCE [LARGE SCALE GENOMIC DNA]</scope>
    <source>
        <strain evidence="1 2">TWF730</strain>
    </source>
</reference>